<evidence type="ECO:0000256" key="1">
    <source>
        <dbReference type="ARBA" id="ARBA00003195"/>
    </source>
</evidence>
<evidence type="ECO:0000313" key="12">
    <source>
        <dbReference type="Proteomes" id="UP001075354"/>
    </source>
</evidence>
<evidence type="ECO:0000256" key="3">
    <source>
        <dbReference type="ARBA" id="ARBA00010261"/>
    </source>
</evidence>
<comment type="function">
    <text evidence="1">Accessory subunit of the mitochondrial membrane respiratory chain NADH dehydrogenase (Complex I), that is believed not to be involved in catalysis. Complex I functions in the transfer of electrons from NADH to the respiratory chain. The immediate electron acceptor for the enzyme is believed to be ubiquinone.</text>
</comment>
<dbReference type="PANTHER" id="PTHR12653:SF0">
    <property type="entry name" value="NADH DEHYDROGENASE [UBIQUINONE] 1 ALPHA SUBCOMPLEX SUBUNIT 5"/>
    <property type="match status" value="1"/>
</dbReference>
<dbReference type="GO" id="GO:0005743">
    <property type="term" value="C:mitochondrial inner membrane"/>
    <property type="evidence" value="ECO:0007669"/>
    <property type="project" value="UniProtKB-SubCell"/>
</dbReference>
<keyword evidence="9" id="KW-0496">Mitochondrion</keyword>
<evidence type="ECO:0000256" key="4">
    <source>
        <dbReference type="ARBA" id="ARBA00011533"/>
    </source>
</evidence>
<sequence>MAGVATKLTTGLTGMGVARHPTTTLKGLYAKILRTTAKMPDDASYKKYTDEVVRDRAAVIEKHGTDWKKIEQEINCGQIEELIIQAENELNLARKMILWKPWEPLVTTPEPDQWKWPPPK</sequence>
<keyword evidence="8" id="KW-0249">Electron transport</keyword>
<evidence type="ECO:0000256" key="5">
    <source>
        <dbReference type="ARBA" id="ARBA00022448"/>
    </source>
</evidence>
<comment type="subunit">
    <text evidence="4">Complex I is composed of 45 different subunits.</text>
</comment>
<keyword evidence="7" id="KW-0999">Mitochondrion inner membrane</keyword>
<dbReference type="PANTHER" id="PTHR12653">
    <property type="entry name" value="NADH-UBIQUINONE OXIDOREDUCTASE 13 KD-B SUBUNIT"/>
    <property type="match status" value="1"/>
</dbReference>
<keyword evidence="10" id="KW-0472">Membrane</keyword>
<comment type="similarity">
    <text evidence="3">Belongs to the complex I NDUFA5 subunit family.</text>
</comment>
<comment type="caution">
    <text evidence="11">The sequence shown here is derived from an EMBL/GenBank/DDBJ whole genome shotgun (WGS) entry which is preliminary data.</text>
</comment>
<evidence type="ECO:0000313" key="11">
    <source>
        <dbReference type="EMBL" id="KAJ1524032.1"/>
    </source>
</evidence>
<proteinExistence type="inferred from homology"/>
<gene>
    <name evidence="11" type="ORF">ONE63_010573</name>
</gene>
<comment type="subcellular location">
    <subcellularLocation>
        <location evidence="2">Mitochondrion inner membrane</location>
        <topology evidence="2">Peripheral membrane protein</topology>
        <orientation evidence="2">Matrix side</orientation>
    </subcellularLocation>
</comment>
<name>A0AAV7XHE4_9NEOP</name>
<dbReference type="Pfam" id="PF04716">
    <property type="entry name" value="ETC_C1_NDUFA5"/>
    <property type="match status" value="1"/>
</dbReference>
<reference evidence="11" key="1">
    <citation type="submission" date="2022-12" db="EMBL/GenBank/DDBJ databases">
        <title>Chromosome-level genome assembly of the bean flower thrips Megalurothrips usitatus.</title>
        <authorList>
            <person name="Ma L."/>
            <person name="Liu Q."/>
            <person name="Li H."/>
            <person name="Cai W."/>
        </authorList>
    </citation>
    <scope>NUCLEOTIDE SEQUENCE</scope>
    <source>
        <strain evidence="11">Cailab_2022a</strain>
    </source>
</reference>
<evidence type="ECO:0000256" key="10">
    <source>
        <dbReference type="ARBA" id="ARBA00023136"/>
    </source>
</evidence>
<keyword evidence="6" id="KW-0679">Respiratory chain</keyword>
<dbReference type="InterPro" id="IPR006806">
    <property type="entry name" value="NDUFA5"/>
</dbReference>
<keyword evidence="12" id="KW-1185">Reference proteome</keyword>
<evidence type="ECO:0000256" key="9">
    <source>
        <dbReference type="ARBA" id="ARBA00023128"/>
    </source>
</evidence>
<evidence type="ECO:0008006" key="13">
    <source>
        <dbReference type="Google" id="ProtNLM"/>
    </source>
</evidence>
<evidence type="ECO:0000256" key="6">
    <source>
        <dbReference type="ARBA" id="ARBA00022660"/>
    </source>
</evidence>
<evidence type="ECO:0000256" key="8">
    <source>
        <dbReference type="ARBA" id="ARBA00022982"/>
    </source>
</evidence>
<organism evidence="11 12">
    <name type="scientific">Megalurothrips usitatus</name>
    <name type="common">bean blossom thrips</name>
    <dbReference type="NCBI Taxonomy" id="439358"/>
    <lineage>
        <taxon>Eukaryota</taxon>
        <taxon>Metazoa</taxon>
        <taxon>Ecdysozoa</taxon>
        <taxon>Arthropoda</taxon>
        <taxon>Hexapoda</taxon>
        <taxon>Insecta</taxon>
        <taxon>Pterygota</taxon>
        <taxon>Neoptera</taxon>
        <taxon>Paraneoptera</taxon>
        <taxon>Thysanoptera</taxon>
        <taxon>Terebrantia</taxon>
        <taxon>Thripoidea</taxon>
        <taxon>Thripidae</taxon>
        <taxon>Megalurothrips</taxon>
    </lineage>
</organism>
<dbReference type="AlphaFoldDB" id="A0AAV7XHE4"/>
<keyword evidence="5" id="KW-0813">Transport</keyword>
<dbReference type="GO" id="GO:0022904">
    <property type="term" value="P:respiratory electron transport chain"/>
    <property type="evidence" value="ECO:0007669"/>
    <property type="project" value="InterPro"/>
</dbReference>
<dbReference type="Proteomes" id="UP001075354">
    <property type="component" value="Chromosome 9"/>
</dbReference>
<accession>A0AAV7XHE4</accession>
<dbReference type="EMBL" id="JAPTSV010000009">
    <property type="protein sequence ID" value="KAJ1524032.1"/>
    <property type="molecule type" value="Genomic_DNA"/>
</dbReference>
<protein>
    <recommendedName>
        <fullName evidence="13">NADH dehydrogenase [ubiquinone] 1 alpha subcomplex subunit 5</fullName>
    </recommendedName>
</protein>
<evidence type="ECO:0000256" key="2">
    <source>
        <dbReference type="ARBA" id="ARBA00004443"/>
    </source>
</evidence>
<evidence type="ECO:0000256" key="7">
    <source>
        <dbReference type="ARBA" id="ARBA00022792"/>
    </source>
</evidence>